<reference evidence="1 2" key="1">
    <citation type="submission" date="2019-04" db="EMBL/GenBank/DDBJ databases">
        <title>Chromosome genome assembly for Takifugu flavidus.</title>
        <authorList>
            <person name="Xiao S."/>
        </authorList>
    </citation>
    <scope>NUCLEOTIDE SEQUENCE [LARGE SCALE GENOMIC DNA]</scope>
    <source>
        <strain evidence="1">HTHZ2018</strain>
        <tissue evidence="1">Muscle</tissue>
    </source>
</reference>
<dbReference type="Proteomes" id="UP000324091">
    <property type="component" value="Unassembled WGS sequence"/>
</dbReference>
<organism evidence="1 2">
    <name type="scientific">Takifugu flavidus</name>
    <name type="common">sansaifugu</name>
    <dbReference type="NCBI Taxonomy" id="433684"/>
    <lineage>
        <taxon>Eukaryota</taxon>
        <taxon>Metazoa</taxon>
        <taxon>Chordata</taxon>
        <taxon>Craniata</taxon>
        <taxon>Vertebrata</taxon>
        <taxon>Euteleostomi</taxon>
        <taxon>Actinopterygii</taxon>
        <taxon>Neopterygii</taxon>
        <taxon>Teleostei</taxon>
        <taxon>Neoteleostei</taxon>
        <taxon>Acanthomorphata</taxon>
        <taxon>Eupercaria</taxon>
        <taxon>Tetraodontiformes</taxon>
        <taxon>Tetradontoidea</taxon>
        <taxon>Tetraodontidae</taxon>
        <taxon>Takifugu</taxon>
    </lineage>
</organism>
<name>A0A5C6MK86_9TELE</name>
<evidence type="ECO:0000313" key="1">
    <source>
        <dbReference type="EMBL" id="TWW53740.1"/>
    </source>
</evidence>
<protein>
    <recommendedName>
        <fullName evidence="3">DNA-directed DNA polymerase</fullName>
    </recommendedName>
</protein>
<gene>
    <name evidence="1" type="ORF">D4764_0109200</name>
</gene>
<sequence length="191" mass="22507">MPKALGFTDKTKGYFHTNLAQKFTSITWGPIPFRPTTGVDRMTVREREEFDPWYNEVSRGTFDFKKEASLYCKNDVDILTQGSLKFRDQFLVQCDMRGVTFGELHYKSEKRYLLLPFGHPVIIYKDFEDPRSYYGFIRALCILLEVFYSPCYSHKSEGDPYKTERSGHSCQHFLSHRLQAKLSSRIERDIR</sequence>
<comment type="caution">
    <text evidence="1">The sequence shown here is derived from an EMBL/GenBank/DDBJ whole genome shotgun (WGS) entry which is preliminary data.</text>
</comment>
<accession>A0A5C6MK86</accession>
<keyword evidence="2" id="KW-1185">Reference proteome</keyword>
<evidence type="ECO:0008006" key="3">
    <source>
        <dbReference type="Google" id="ProtNLM"/>
    </source>
</evidence>
<proteinExistence type="predicted"/>
<evidence type="ECO:0000313" key="2">
    <source>
        <dbReference type="Proteomes" id="UP000324091"/>
    </source>
</evidence>
<dbReference type="AlphaFoldDB" id="A0A5C6MK86"/>
<dbReference type="EMBL" id="RHFK02000567">
    <property type="protein sequence ID" value="TWW53740.1"/>
    <property type="molecule type" value="Genomic_DNA"/>
</dbReference>